<gene>
    <name evidence="2" type="ORF">TREES_T100017953</name>
</gene>
<dbReference type="EMBL" id="KB320953">
    <property type="protein sequence ID" value="ELW52769.1"/>
    <property type="molecule type" value="Genomic_DNA"/>
</dbReference>
<dbReference type="Proteomes" id="UP000011518">
    <property type="component" value="Unassembled WGS sequence"/>
</dbReference>
<reference evidence="3" key="1">
    <citation type="submission" date="2012-07" db="EMBL/GenBank/DDBJ databases">
        <title>Genome of the Chinese tree shrew, a rising model animal genetically related to primates.</title>
        <authorList>
            <person name="Zhang G."/>
            <person name="Fan Y."/>
            <person name="Yao Y."/>
            <person name="Huang Z."/>
        </authorList>
    </citation>
    <scope>NUCLEOTIDE SEQUENCE [LARGE SCALE GENOMIC DNA]</scope>
</reference>
<dbReference type="AlphaFoldDB" id="L9JR76"/>
<evidence type="ECO:0000313" key="2">
    <source>
        <dbReference type="EMBL" id="ELW52769.1"/>
    </source>
</evidence>
<feature type="compositionally biased region" description="Basic residues" evidence="1">
    <location>
        <begin position="46"/>
        <end position="57"/>
    </location>
</feature>
<dbReference type="InParanoid" id="L9JR76"/>
<feature type="region of interest" description="Disordered" evidence="1">
    <location>
        <begin position="19"/>
        <end position="59"/>
    </location>
</feature>
<organism evidence="2 3">
    <name type="scientific">Tupaia chinensis</name>
    <name type="common">Chinese tree shrew</name>
    <name type="synonym">Tupaia belangeri chinensis</name>
    <dbReference type="NCBI Taxonomy" id="246437"/>
    <lineage>
        <taxon>Eukaryota</taxon>
        <taxon>Metazoa</taxon>
        <taxon>Chordata</taxon>
        <taxon>Craniata</taxon>
        <taxon>Vertebrata</taxon>
        <taxon>Euteleostomi</taxon>
        <taxon>Mammalia</taxon>
        <taxon>Eutheria</taxon>
        <taxon>Euarchontoglires</taxon>
        <taxon>Scandentia</taxon>
        <taxon>Tupaiidae</taxon>
        <taxon>Tupaia</taxon>
    </lineage>
</organism>
<evidence type="ECO:0000256" key="1">
    <source>
        <dbReference type="SAM" id="MobiDB-lite"/>
    </source>
</evidence>
<evidence type="ECO:0000313" key="3">
    <source>
        <dbReference type="Proteomes" id="UP000011518"/>
    </source>
</evidence>
<accession>L9JR76</accession>
<keyword evidence="3" id="KW-1185">Reference proteome</keyword>
<sequence length="113" mass="12293">MFFPVAPHVQDSCGNQTSCPGVGVESGPHTSLHTVGSKCKTQVPHPSRKQVPRKGKRPSRDVCAKCGVSVVAKQGRGVQEEEAVVQRAGFLEEVVQCRDTEPLMLSMSEYTRE</sequence>
<proteinExistence type="predicted"/>
<reference evidence="3" key="2">
    <citation type="journal article" date="2013" name="Nat. Commun.">
        <title>Genome of the Chinese tree shrew.</title>
        <authorList>
            <person name="Fan Y."/>
            <person name="Huang Z.Y."/>
            <person name="Cao C.C."/>
            <person name="Chen C.S."/>
            <person name="Chen Y.X."/>
            <person name="Fan D.D."/>
            <person name="He J."/>
            <person name="Hou H.L."/>
            <person name="Hu L."/>
            <person name="Hu X.T."/>
            <person name="Jiang X.T."/>
            <person name="Lai R."/>
            <person name="Lang Y.S."/>
            <person name="Liang B."/>
            <person name="Liao S.G."/>
            <person name="Mu D."/>
            <person name="Ma Y.Y."/>
            <person name="Niu Y.Y."/>
            <person name="Sun X.Q."/>
            <person name="Xia J.Q."/>
            <person name="Xiao J."/>
            <person name="Xiong Z.Q."/>
            <person name="Xu L."/>
            <person name="Yang L."/>
            <person name="Zhang Y."/>
            <person name="Zhao W."/>
            <person name="Zhao X.D."/>
            <person name="Zheng Y.T."/>
            <person name="Zhou J.M."/>
            <person name="Zhu Y.B."/>
            <person name="Zhang G.J."/>
            <person name="Wang J."/>
            <person name="Yao Y.G."/>
        </authorList>
    </citation>
    <scope>NUCLEOTIDE SEQUENCE [LARGE SCALE GENOMIC DNA]</scope>
</reference>
<protein>
    <submittedName>
        <fullName evidence="2">Uncharacterized protein</fullName>
    </submittedName>
</protein>
<name>L9JR76_TUPCH</name>